<sequence>MFRTTIMAAVSALALAAGAHAEDMFRNVQPVAAADEGLPGAIEFGQLNSAVMDMHAGERIDLNFGAGYEAELDRVTVGDLGARTWVGRIAGQDIRNRVIITETNGFVFGQINTPDGTWNIVPNRTGGHRIFQHHPDATVPEWGDDGIPTGYIPEDVIENSPLMSDDPATDEAVAVGSNGTVDIAVYYTQSMVDLWGLAVGARVQFLVALLDQAHIDSDTGMRARLVNLEFFAASETASNSSTLGDLQDGVGDNTVGANGQDFRAFRDVRDAKGADLVSILRHYDRNTHGSCGVAYVLGGGSGSISASTAAFGVSVNSDWIDVNWTGTGGYSFCTDQTFAHEIGHNTGFAHNREDAGTPGVRAFAYGHRVDGNFRTIMSYSSGTGESRVNYFSNPEINLCPSGAACGISHDTTPGDSADNARAAREEGRDITEFREIAPRVVSAVLPVTRSVVNGTAATAFATVINPAANATTATACGLRLAGASASQFSYQTTNSSNALTGTANTPVDIPSGGAQNFVFSVTSADTWADNGRSPVSSDFDETDLFIEAFCTNRRSAEYTLGLNSLTFSSSATAPADVIALAATAGNTGRVEVPTTGNQVGVFSVAVTNVGADAVINVAADTGGRALNIQNIEVCQTNPTTGACTTSRAASTSLTLNNNATATFGIFVRGNGSAIDNDPARNRVFVRFTDVGGERGATSVAVRTQ</sequence>
<dbReference type="RefSeq" id="WP_343164989.1">
    <property type="nucleotide sequence ID" value="NZ_JBHRSV010000002.1"/>
</dbReference>
<evidence type="ECO:0000256" key="1">
    <source>
        <dbReference type="SAM" id="SignalP"/>
    </source>
</evidence>
<dbReference type="InterPro" id="IPR024079">
    <property type="entry name" value="MetalloPept_cat_dom_sf"/>
</dbReference>
<proteinExistence type="predicted"/>
<protein>
    <submittedName>
        <fullName evidence="2">M12 family metallo-peptidase</fullName>
    </submittedName>
</protein>
<comment type="caution">
    <text evidence="2">The sequence shown here is derived from an EMBL/GenBank/DDBJ whole genome shotgun (WGS) entry which is preliminary data.</text>
</comment>
<evidence type="ECO:0000313" key="3">
    <source>
        <dbReference type="Proteomes" id="UP001595379"/>
    </source>
</evidence>
<accession>A0ABV6ZVB5</accession>
<dbReference type="SUPFAM" id="SSF55486">
    <property type="entry name" value="Metalloproteases ('zincins'), catalytic domain"/>
    <property type="match status" value="1"/>
</dbReference>
<organism evidence="2 3">
    <name type="scientific">Hyphobacterium vulgare</name>
    <dbReference type="NCBI Taxonomy" id="1736751"/>
    <lineage>
        <taxon>Bacteria</taxon>
        <taxon>Pseudomonadati</taxon>
        <taxon>Pseudomonadota</taxon>
        <taxon>Alphaproteobacteria</taxon>
        <taxon>Maricaulales</taxon>
        <taxon>Maricaulaceae</taxon>
        <taxon>Hyphobacterium</taxon>
    </lineage>
</organism>
<dbReference type="Pfam" id="PF13583">
    <property type="entry name" value="Reprolysin_4"/>
    <property type="match status" value="1"/>
</dbReference>
<keyword evidence="3" id="KW-1185">Reference proteome</keyword>
<feature type="signal peptide" evidence="1">
    <location>
        <begin position="1"/>
        <end position="21"/>
    </location>
</feature>
<dbReference type="Proteomes" id="UP001595379">
    <property type="component" value="Unassembled WGS sequence"/>
</dbReference>
<evidence type="ECO:0000313" key="2">
    <source>
        <dbReference type="EMBL" id="MFC2925386.1"/>
    </source>
</evidence>
<dbReference type="EMBL" id="JBHRSV010000002">
    <property type="protein sequence ID" value="MFC2925386.1"/>
    <property type="molecule type" value="Genomic_DNA"/>
</dbReference>
<dbReference type="Gene3D" id="3.40.390.10">
    <property type="entry name" value="Collagenase (Catalytic Domain)"/>
    <property type="match status" value="1"/>
</dbReference>
<feature type="chain" id="PRO_5046437700" evidence="1">
    <location>
        <begin position="22"/>
        <end position="704"/>
    </location>
</feature>
<name>A0ABV6ZVB5_9PROT</name>
<gene>
    <name evidence="2" type="ORF">ACFOOR_04630</name>
</gene>
<keyword evidence="1" id="KW-0732">Signal</keyword>
<reference evidence="3" key="1">
    <citation type="journal article" date="2019" name="Int. J. Syst. Evol. Microbiol.">
        <title>The Global Catalogue of Microorganisms (GCM) 10K type strain sequencing project: providing services to taxonomists for standard genome sequencing and annotation.</title>
        <authorList>
            <consortium name="The Broad Institute Genomics Platform"/>
            <consortium name="The Broad Institute Genome Sequencing Center for Infectious Disease"/>
            <person name="Wu L."/>
            <person name="Ma J."/>
        </authorList>
    </citation>
    <scope>NUCLEOTIDE SEQUENCE [LARGE SCALE GENOMIC DNA]</scope>
    <source>
        <strain evidence="3">KCTC 52487</strain>
    </source>
</reference>